<protein>
    <recommendedName>
        <fullName evidence="3">Phosphatidylinositol diacylglycerol-lyase</fullName>
    </recommendedName>
</protein>
<dbReference type="EMBL" id="JQGJ01000002">
    <property type="protein sequence ID" value="KHK65821.1"/>
    <property type="molecule type" value="Genomic_DNA"/>
</dbReference>
<dbReference type="SUPFAM" id="SSF51695">
    <property type="entry name" value="PLC-like phosphodiesterases"/>
    <property type="match status" value="1"/>
</dbReference>
<dbReference type="PANTHER" id="PTHR13593">
    <property type="match status" value="1"/>
</dbReference>
<proteinExistence type="predicted"/>
<sequence>MDGNFRDRWMNNTPGIYKLRIDELILPGTHDSGADREAPKMMMPNEITQDVPIRDQINQGFRVLDLRVELFSSQPVGHPRRFQLYHLTSSGRTVAGDVLGVLNEFYAVSGRENEVIILNFHQFKDFTDESHQELHDLIDEMIGHRLIPYSQRHLTLLELRQYYPGRNVVISYNRRAGDGYWPGVEQQWTGKNYISTSELKIFMDEASSRPKSQYTLRSIQCAKYTGLFVPDDFSDKVNLWFESRDGDSYIQGFHIINTDWSTRSNIVLNCMHANQFRAMTKG</sequence>
<evidence type="ECO:0000313" key="2">
    <source>
        <dbReference type="Proteomes" id="UP000030949"/>
    </source>
</evidence>
<dbReference type="Proteomes" id="UP000030949">
    <property type="component" value="Unassembled WGS sequence"/>
</dbReference>
<dbReference type="PANTHER" id="PTHR13593:SF103">
    <property type="entry name" value="RE10370P"/>
    <property type="match status" value="1"/>
</dbReference>
<evidence type="ECO:0000313" key="1">
    <source>
        <dbReference type="EMBL" id="KHK65821.1"/>
    </source>
</evidence>
<dbReference type="GO" id="GO:0006629">
    <property type="term" value="P:lipid metabolic process"/>
    <property type="evidence" value="ECO:0007669"/>
    <property type="project" value="InterPro"/>
</dbReference>
<dbReference type="AlphaFoldDB" id="A0A0B1Z9C2"/>
<evidence type="ECO:0008006" key="3">
    <source>
        <dbReference type="Google" id="ProtNLM"/>
    </source>
</evidence>
<dbReference type="GO" id="GO:0008081">
    <property type="term" value="F:phosphoric diester hydrolase activity"/>
    <property type="evidence" value="ECO:0007669"/>
    <property type="project" value="InterPro"/>
</dbReference>
<gene>
    <name evidence="1" type="ORF">JZ00_03300</name>
</gene>
<name>A0A0B1Z9C2_9PSED</name>
<organism evidence="1 2">
    <name type="scientific">Pseudomonas frederiksbergensis</name>
    <dbReference type="NCBI Taxonomy" id="104087"/>
    <lineage>
        <taxon>Bacteria</taxon>
        <taxon>Pseudomonadati</taxon>
        <taxon>Pseudomonadota</taxon>
        <taxon>Gammaproteobacteria</taxon>
        <taxon>Pseudomonadales</taxon>
        <taxon>Pseudomonadaceae</taxon>
        <taxon>Pseudomonas</taxon>
    </lineage>
</organism>
<dbReference type="RefSeq" id="WP_039588892.1">
    <property type="nucleotide sequence ID" value="NZ_JQGJ02000004.1"/>
</dbReference>
<dbReference type="InterPro" id="IPR051057">
    <property type="entry name" value="PI-PLC_domain"/>
</dbReference>
<reference evidence="2" key="1">
    <citation type="submission" date="2015-03" db="EMBL/GenBank/DDBJ databases">
        <title>Pseudomonas frederiksbergensis hydrocarbon degrader.</title>
        <authorList>
            <person name="Brown L.M."/>
            <person name="Ruiz O.N."/>
            <person name="Mueller S."/>
            <person name="Gunasekera T.S."/>
        </authorList>
    </citation>
    <scope>NUCLEOTIDE SEQUENCE [LARGE SCALE GENOMIC DNA]</scope>
    <source>
        <strain evidence="2">SI8</strain>
    </source>
</reference>
<accession>A0A0B1Z9C2</accession>
<dbReference type="Gene3D" id="3.20.20.190">
    <property type="entry name" value="Phosphatidylinositol (PI) phosphodiesterase"/>
    <property type="match status" value="1"/>
</dbReference>
<dbReference type="OrthoDB" id="7021323at2"/>
<dbReference type="InterPro" id="IPR017946">
    <property type="entry name" value="PLC-like_Pdiesterase_TIM-brl"/>
</dbReference>
<comment type="caution">
    <text evidence="1">The sequence shown here is derived from an EMBL/GenBank/DDBJ whole genome shotgun (WGS) entry which is preliminary data.</text>
</comment>